<proteinExistence type="predicted"/>
<gene>
    <name evidence="1" type="ORF">TCAL_10693</name>
</gene>
<accession>A0A553NZZ3</accession>
<comment type="caution">
    <text evidence="1">The sequence shown here is derived from an EMBL/GenBank/DDBJ whole genome shotgun (WGS) entry which is preliminary data.</text>
</comment>
<sequence length="27" mass="3001">MVGLLSTDNRYPSITVGDFINFSLFGH</sequence>
<dbReference type="Proteomes" id="UP000318571">
    <property type="component" value="Chromosome 9"/>
</dbReference>
<name>A0A553NZZ3_TIGCA</name>
<evidence type="ECO:0000313" key="2">
    <source>
        <dbReference type="Proteomes" id="UP000318571"/>
    </source>
</evidence>
<keyword evidence="2" id="KW-1185">Reference proteome</keyword>
<organism evidence="1 2">
    <name type="scientific">Tigriopus californicus</name>
    <name type="common">Marine copepod</name>
    <dbReference type="NCBI Taxonomy" id="6832"/>
    <lineage>
        <taxon>Eukaryota</taxon>
        <taxon>Metazoa</taxon>
        <taxon>Ecdysozoa</taxon>
        <taxon>Arthropoda</taxon>
        <taxon>Crustacea</taxon>
        <taxon>Multicrustacea</taxon>
        <taxon>Hexanauplia</taxon>
        <taxon>Copepoda</taxon>
        <taxon>Harpacticoida</taxon>
        <taxon>Harpacticidae</taxon>
        <taxon>Tigriopus</taxon>
    </lineage>
</organism>
<reference evidence="1 2" key="1">
    <citation type="journal article" date="2018" name="Nat. Ecol. Evol.">
        <title>Genomic signatures of mitonuclear coevolution across populations of Tigriopus californicus.</title>
        <authorList>
            <person name="Barreto F.S."/>
            <person name="Watson E.T."/>
            <person name="Lima T.G."/>
            <person name="Willett C.S."/>
            <person name="Edmands S."/>
            <person name="Li W."/>
            <person name="Burton R.S."/>
        </authorList>
    </citation>
    <scope>NUCLEOTIDE SEQUENCE [LARGE SCALE GENOMIC DNA]</scope>
    <source>
        <strain evidence="1 2">San Diego</strain>
    </source>
</reference>
<dbReference type="AlphaFoldDB" id="A0A553NZZ3"/>
<protein>
    <submittedName>
        <fullName evidence="1">Uncharacterized protein</fullName>
    </submittedName>
</protein>
<dbReference type="EMBL" id="VCGU01000009">
    <property type="protein sequence ID" value="TRY71009.1"/>
    <property type="molecule type" value="Genomic_DNA"/>
</dbReference>
<evidence type="ECO:0000313" key="1">
    <source>
        <dbReference type="EMBL" id="TRY71009.1"/>
    </source>
</evidence>